<dbReference type="Gene3D" id="3.90.960.10">
    <property type="entry name" value="YbaK/aminoacyl-tRNA synthetase-associated domain"/>
    <property type="match status" value="1"/>
</dbReference>
<evidence type="ECO:0000313" key="12">
    <source>
        <dbReference type="Proteomes" id="UP000298030"/>
    </source>
</evidence>
<dbReference type="SUPFAM" id="SSF52954">
    <property type="entry name" value="Class II aaRS ABD-related"/>
    <property type="match status" value="1"/>
</dbReference>
<feature type="domain" description="Aminoacyl-transfer RNA synthetases class-II family profile" evidence="10">
    <location>
        <begin position="238"/>
        <end position="481"/>
    </location>
</feature>
<dbReference type="InterPro" id="IPR036754">
    <property type="entry name" value="YbaK/aa-tRNA-synt-asso_dom_sf"/>
</dbReference>
<dbReference type="EMBL" id="QPFP01000017">
    <property type="protein sequence ID" value="TEB31848.1"/>
    <property type="molecule type" value="Genomic_DNA"/>
</dbReference>
<keyword evidence="7 11" id="KW-0030">Aminoacyl-tRNA synthetase</keyword>
<dbReference type="Pfam" id="PF03129">
    <property type="entry name" value="HGTP_anticodon"/>
    <property type="match status" value="1"/>
</dbReference>
<keyword evidence="3" id="KW-0436">Ligase</keyword>
<evidence type="ECO:0000256" key="6">
    <source>
        <dbReference type="ARBA" id="ARBA00022917"/>
    </source>
</evidence>
<dbReference type="EC" id="6.1.1.15" evidence="2"/>
<dbReference type="InterPro" id="IPR002316">
    <property type="entry name" value="Pro-tRNA-ligase_IIa"/>
</dbReference>
<dbReference type="InterPro" id="IPR017449">
    <property type="entry name" value="Pro-tRNA_synth_II"/>
</dbReference>
<dbReference type="InterPro" id="IPR033721">
    <property type="entry name" value="ProRS_core_arch_euk"/>
</dbReference>
<evidence type="ECO:0000256" key="5">
    <source>
        <dbReference type="ARBA" id="ARBA00022840"/>
    </source>
</evidence>
<protein>
    <recommendedName>
        <fullName evidence="2">proline--tRNA ligase</fullName>
        <ecNumber evidence="2">6.1.1.15</ecNumber>
    </recommendedName>
    <alternativeName>
        <fullName evidence="8">Prolyl-tRNA synthetase</fullName>
    </alternativeName>
</protein>
<dbReference type="NCBIfam" id="TIGR00408">
    <property type="entry name" value="proS_fam_I"/>
    <property type="match status" value="1"/>
</dbReference>
<dbReference type="STRING" id="71717.A0A4Y7TD32"/>
<dbReference type="InterPro" id="IPR004499">
    <property type="entry name" value="Pro-tRNA-ligase_IIa_arc-type"/>
</dbReference>
<organism evidence="11 12">
    <name type="scientific">Coprinellus micaceus</name>
    <name type="common">Glistening ink-cap mushroom</name>
    <name type="synonym">Coprinus micaceus</name>
    <dbReference type="NCBI Taxonomy" id="71717"/>
    <lineage>
        <taxon>Eukaryota</taxon>
        <taxon>Fungi</taxon>
        <taxon>Dikarya</taxon>
        <taxon>Basidiomycota</taxon>
        <taxon>Agaricomycotina</taxon>
        <taxon>Agaricomycetes</taxon>
        <taxon>Agaricomycetidae</taxon>
        <taxon>Agaricales</taxon>
        <taxon>Agaricineae</taxon>
        <taxon>Psathyrellaceae</taxon>
        <taxon>Coprinellus</taxon>
    </lineage>
</organism>
<dbReference type="Gene3D" id="3.30.930.10">
    <property type="entry name" value="Bira Bifunctional Protein, Domain 2"/>
    <property type="match status" value="1"/>
</dbReference>
<dbReference type="GO" id="GO:0006433">
    <property type="term" value="P:prolyl-tRNA aminoacylation"/>
    <property type="evidence" value="ECO:0007669"/>
    <property type="project" value="InterPro"/>
</dbReference>
<keyword evidence="12" id="KW-1185">Reference proteome</keyword>
<evidence type="ECO:0000256" key="7">
    <source>
        <dbReference type="ARBA" id="ARBA00023146"/>
    </source>
</evidence>
<dbReference type="OrthoDB" id="1350766at2759"/>
<name>A0A4Y7TD32_COPMI</name>
<dbReference type="GO" id="GO:0004827">
    <property type="term" value="F:proline-tRNA ligase activity"/>
    <property type="evidence" value="ECO:0007669"/>
    <property type="project" value="UniProtKB-EC"/>
</dbReference>
<sequence length="701" mass="77773">MADAKLSQALAGLSISTVSHDPATNPAQWKELVSASADAPKDFELIKTLVYKPKTAKTATPVPVVVVAREATETNSGAIGKQLNLKELRLATEDLLKEFFGLDKDSLSPFAIDQATFGKVVVVIDPSLTDSATTFAVHANSSSSTVFVSGKDIANHLKGLGEVQELAAPSAAPIASAPAPNKEKKEKEDAKIEGAVQIAIGVKKEVDFASWYTNVLIKADMLDYYSVSGCYILKPWSYSIWEEIQTWFNKEIKKLGVQNSYFPMFISQSVLEREKEHIEGFSPEVAWVTRAGQSDLEEPIAIRPTSETSMYPYYAKWIRSHRDLPLKLNQWNSVVRWEFKNPQPFLRTREFLWQEGHTAFLTKEEADQEVRQILDLYRKVYEDLLAVPVIPGVKSEKEKFAGGLYTTTLEGFISTSGRGIQAATSHCLGQNFSRPEMFDIFVEDPVTAGKSYVWQNSWGLSTRAIGVMVMVHGDNQGLVLPPRVASIQAVVVPCGITAKTSDEDRAAINSACEELAAKLRDVDIRAKADLREGYTPGYKFNDWEQKGVPLRLEIGPQDLKKKQTLTVRRDTGAKNPVPLDNIDKTITDLLATIQNDMFTTARDNYWSHVKTVTEWKDVVPALDSKNIIAIPWCEAEACEDDIKDRSGRAAEPQDERAPSAGAKSLCIPFDQSHWPAIEPGKTKCTGCGKDAKRWTLFGRSY</sequence>
<dbReference type="PRINTS" id="PR01046">
    <property type="entry name" value="TRNASYNTHPRO"/>
</dbReference>
<dbReference type="Gene3D" id="3.40.50.800">
    <property type="entry name" value="Anticodon-binding domain"/>
    <property type="match status" value="1"/>
</dbReference>
<dbReference type="PROSITE" id="PS50862">
    <property type="entry name" value="AA_TRNA_LIGASE_II"/>
    <property type="match status" value="1"/>
</dbReference>
<dbReference type="SUPFAM" id="SSF55681">
    <property type="entry name" value="Class II aaRS and biotin synthetases"/>
    <property type="match status" value="1"/>
</dbReference>
<evidence type="ECO:0000256" key="1">
    <source>
        <dbReference type="ARBA" id="ARBA00008226"/>
    </source>
</evidence>
<dbReference type="Gene3D" id="3.30.110.30">
    <property type="entry name" value="C-terminal domain of ProRS"/>
    <property type="match status" value="1"/>
</dbReference>
<dbReference type="InterPro" id="IPR006195">
    <property type="entry name" value="aa-tRNA-synth_II"/>
</dbReference>
<dbReference type="CDD" id="cd00778">
    <property type="entry name" value="ProRS_core_arch_euk"/>
    <property type="match status" value="1"/>
</dbReference>
<evidence type="ECO:0000256" key="4">
    <source>
        <dbReference type="ARBA" id="ARBA00022741"/>
    </source>
</evidence>
<dbReference type="InterPro" id="IPR002314">
    <property type="entry name" value="aa-tRNA-synt_IIb"/>
</dbReference>
<dbReference type="GO" id="GO:0005524">
    <property type="term" value="F:ATP binding"/>
    <property type="evidence" value="ECO:0007669"/>
    <property type="project" value="UniProtKB-KW"/>
</dbReference>
<dbReference type="InterPro" id="IPR007214">
    <property type="entry name" value="YbaK/aa-tRNA-synth-assoc-dom"/>
</dbReference>
<gene>
    <name evidence="11" type="ORF">FA13DRAFT_1732141</name>
</gene>
<comment type="caution">
    <text evidence="11">The sequence shown here is derived from an EMBL/GenBank/DDBJ whole genome shotgun (WGS) entry which is preliminary data.</text>
</comment>
<proteinExistence type="inferred from homology"/>
<dbReference type="FunFam" id="3.40.50.800:FF:000005">
    <property type="entry name" value="bifunctional glutamate/proline--tRNA ligase"/>
    <property type="match status" value="1"/>
</dbReference>
<dbReference type="Proteomes" id="UP000298030">
    <property type="component" value="Unassembled WGS sequence"/>
</dbReference>
<comment type="catalytic activity">
    <reaction evidence="9">
        <text>tRNA(Pro) + L-proline + ATP = L-prolyl-tRNA(Pro) + AMP + diphosphate</text>
        <dbReference type="Rhea" id="RHEA:14305"/>
        <dbReference type="Rhea" id="RHEA-COMP:9700"/>
        <dbReference type="Rhea" id="RHEA-COMP:9702"/>
        <dbReference type="ChEBI" id="CHEBI:30616"/>
        <dbReference type="ChEBI" id="CHEBI:33019"/>
        <dbReference type="ChEBI" id="CHEBI:60039"/>
        <dbReference type="ChEBI" id="CHEBI:78442"/>
        <dbReference type="ChEBI" id="CHEBI:78532"/>
        <dbReference type="ChEBI" id="CHEBI:456215"/>
        <dbReference type="EC" id="6.1.1.15"/>
    </reaction>
</comment>
<evidence type="ECO:0000259" key="10">
    <source>
        <dbReference type="PROSITE" id="PS50862"/>
    </source>
</evidence>
<dbReference type="InterPro" id="IPR004154">
    <property type="entry name" value="Anticodon-bd"/>
</dbReference>
<evidence type="ECO:0000256" key="3">
    <source>
        <dbReference type="ARBA" id="ARBA00022598"/>
    </source>
</evidence>
<evidence type="ECO:0000256" key="9">
    <source>
        <dbReference type="ARBA" id="ARBA00047671"/>
    </source>
</evidence>
<dbReference type="FunFam" id="3.30.110.30:FF:000001">
    <property type="entry name" value="Bifunctional glutamate/proline--tRNA ligase"/>
    <property type="match status" value="1"/>
</dbReference>
<dbReference type="GO" id="GO:0017101">
    <property type="term" value="C:aminoacyl-tRNA synthetase multienzyme complex"/>
    <property type="evidence" value="ECO:0007669"/>
    <property type="project" value="TreeGrafter"/>
</dbReference>
<dbReference type="InterPro" id="IPR045864">
    <property type="entry name" value="aa-tRNA-synth_II/BPL/LPL"/>
</dbReference>
<dbReference type="GO" id="GO:0002161">
    <property type="term" value="F:aminoacyl-tRNA deacylase activity"/>
    <property type="evidence" value="ECO:0007669"/>
    <property type="project" value="InterPro"/>
</dbReference>
<dbReference type="FunFam" id="3.30.930.10:FF:000007">
    <property type="entry name" value="Bifunctional glutamate/proline--tRNA ligase"/>
    <property type="match status" value="1"/>
</dbReference>
<dbReference type="Pfam" id="PF09180">
    <property type="entry name" value="ProRS-C_1"/>
    <property type="match status" value="1"/>
</dbReference>
<accession>A0A4Y7TD32</accession>
<dbReference type="PANTHER" id="PTHR43382">
    <property type="entry name" value="PROLYL-TRNA SYNTHETASE"/>
    <property type="match status" value="1"/>
</dbReference>
<dbReference type="Pfam" id="PF04073">
    <property type="entry name" value="tRNA_edit"/>
    <property type="match status" value="1"/>
</dbReference>
<dbReference type="SUPFAM" id="SSF64586">
    <property type="entry name" value="C-terminal domain of ProRS"/>
    <property type="match status" value="1"/>
</dbReference>
<dbReference type="SMART" id="SM00946">
    <property type="entry name" value="ProRS-C_1"/>
    <property type="match status" value="1"/>
</dbReference>
<dbReference type="Pfam" id="PF00587">
    <property type="entry name" value="tRNA-synt_2b"/>
    <property type="match status" value="1"/>
</dbReference>
<dbReference type="InterPro" id="IPR036621">
    <property type="entry name" value="Anticodon-bd_dom_sf"/>
</dbReference>
<dbReference type="PANTHER" id="PTHR43382:SF2">
    <property type="entry name" value="BIFUNCTIONAL GLUTAMATE_PROLINE--TRNA LIGASE"/>
    <property type="match status" value="1"/>
</dbReference>
<dbReference type="CDD" id="cd00862">
    <property type="entry name" value="ProRS_anticodon_zinc"/>
    <property type="match status" value="1"/>
</dbReference>
<dbReference type="GO" id="GO:0005737">
    <property type="term" value="C:cytoplasm"/>
    <property type="evidence" value="ECO:0007669"/>
    <property type="project" value="InterPro"/>
</dbReference>
<evidence type="ECO:0000256" key="2">
    <source>
        <dbReference type="ARBA" id="ARBA00012831"/>
    </source>
</evidence>
<keyword evidence="4" id="KW-0547">Nucleotide-binding</keyword>
<comment type="similarity">
    <text evidence="1">Belongs to the class-II aminoacyl-tRNA synthetase family.</text>
</comment>
<keyword evidence="6" id="KW-0648">Protein biosynthesis</keyword>
<evidence type="ECO:0000256" key="8">
    <source>
        <dbReference type="ARBA" id="ARBA00029731"/>
    </source>
</evidence>
<dbReference type="AlphaFoldDB" id="A0A4Y7TD32"/>
<dbReference type="SUPFAM" id="SSF55826">
    <property type="entry name" value="YbaK/ProRS associated domain"/>
    <property type="match status" value="1"/>
</dbReference>
<reference evidence="11 12" key="1">
    <citation type="journal article" date="2019" name="Nat. Ecol. Evol.">
        <title>Megaphylogeny resolves global patterns of mushroom evolution.</title>
        <authorList>
            <person name="Varga T."/>
            <person name="Krizsan K."/>
            <person name="Foldi C."/>
            <person name="Dima B."/>
            <person name="Sanchez-Garcia M."/>
            <person name="Sanchez-Ramirez S."/>
            <person name="Szollosi G.J."/>
            <person name="Szarkandi J.G."/>
            <person name="Papp V."/>
            <person name="Albert L."/>
            <person name="Andreopoulos W."/>
            <person name="Angelini C."/>
            <person name="Antonin V."/>
            <person name="Barry K.W."/>
            <person name="Bougher N.L."/>
            <person name="Buchanan P."/>
            <person name="Buyck B."/>
            <person name="Bense V."/>
            <person name="Catcheside P."/>
            <person name="Chovatia M."/>
            <person name="Cooper J."/>
            <person name="Damon W."/>
            <person name="Desjardin D."/>
            <person name="Finy P."/>
            <person name="Geml J."/>
            <person name="Haridas S."/>
            <person name="Hughes K."/>
            <person name="Justo A."/>
            <person name="Karasinski D."/>
            <person name="Kautmanova I."/>
            <person name="Kiss B."/>
            <person name="Kocsube S."/>
            <person name="Kotiranta H."/>
            <person name="LaButti K.M."/>
            <person name="Lechner B.E."/>
            <person name="Liimatainen K."/>
            <person name="Lipzen A."/>
            <person name="Lukacs Z."/>
            <person name="Mihaltcheva S."/>
            <person name="Morgado L.N."/>
            <person name="Niskanen T."/>
            <person name="Noordeloos M.E."/>
            <person name="Ohm R.A."/>
            <person name="Ortiz-Santana B."/>
            <person name="Ovrebo C."/>
            <person name="Racz N."/>
            <person name="Riley R."/>
            <person name="Savchenko A."/>
            <person name="Shiryaev A."/>
            <person name="Soop K."/>
            <person name="Spirin V."/>
            <person name="Szebenyi C."/>
            <person name="Tomsovsky M."/>
            <person name="Tulloss R.E."/>
            <person name="Uehling J."/>
            <person name="Grigoriev I.V."/>
            <person name="Vagvolgyi C."/>
            <person name="Papp T."/>
            <person name="Martin F.M."/>
            <person name="Miettinen O."/>
            <person name="Hibbett D.S."/>
            <person name="Nagy L.G."/>
        </authorList>
    </citation>
    <scope>NUCLEOTIDE SEQUENCE [LARGE SCALE GENOMIC DNA]</scope>
    <source>
        <strain evidence="11 12">FP101781</strain>
    </source>
</reference>
<evidence type="ECO:0000313" key="11">
    <source>
        <dbReference type="EMBL" id="TEB31848.1"/>
    </source>
</evidence>
<dbReference type="HAMAP" id="MF_01571">
    <property type="entry name" value="Pro_tRNA_synth_type3"/>
    <property type="match status" value="1"/>
</dbReference>
<dbReference type="InterPro" id="IPR016061">
    <property type="entry name" value="Pro-tRNA_ligase_II_C"/>
</dbReference>
<keyword evidence="5" id="KW-0067">ATP-binding</keyword>